<keyword evidence="5" id="KW-0573">Peptidoglycan synthesis</keyword>
<evidence type="ECO:0000256" key="4">
    <source>
        <dbReference type="ARBA" id="ARBA00022960"/>
    </source>
</evidence>
<dbReference type="InterPro" id="IPR051050">
    <property type="entry name" value="Lipid_II_flippase_MurJ/MviN"/>
</dbReference>
<evidence type="ECO:0000256" key="3">
    <source>
        <dbReference type="ARBA" id="ARBA00022692"/>
    </source>
</evidence>
<gene>
    <name evidence="9" type="ORF">M3D15_01680</name>
</gene>
<feature type="transmembrane region" description="Helical" evidence="8">
    <location>
        <begin position="470"/>
        <end position="488"/>
    </location>
</feature>
<feature type="transmembrane region" description="Helical" evidence="8">
    <location>
        <begin position="91"/>
        <end position="118"/>
    </location>
</feature>
<feature type="transmembrane region" description="Helical" evidence="8">
    <location>
        <begin position="171"/>
        <end position="190"/>
    </location>
</feature>
<proteinExistence type="predicted"/>
<evidence type="ECO:0000256" key="5">
    <source>
        <dbReference type="ARBA" id="ARBA00022984"/>
    </source>
</evidence>
<keyword evidence="6 8" id="KW-1133">Transmembrane helix</keyword>
<dbReference type="PANTHER" id="PTHR47019">
    <property type="entry name" value="LIPID II FLIPPASE MURJ"/>
    <property type="match status" value="1"/>
</dbReference>
<feature type="transmembrane region" description="Helical" evidence="8">
    <location>
        <begin position="60"/>
        <end position="79"/>
    </location>
</feature>
<feature type="transmembrane region" description="Helical" evidence="8">
    <location>
        <begin position="362"/>
        <end position="388"/>
    </location>
</feature>
<dbReference type="RefSeq" id="WP_066080136.1">
    <property type="nucleotide sequence ID" value="NZ_JALXSQ010000004.1"/>
</dbReference>
<comment type="subcellular location">
    <subcellularLocation>
        <location evidence="1">Cell membrane</location>
        <topology evidence="1">Multi-pass membrane protein</topology>
    </subcellularLocation>
</comment>
<feature type="transmembrane region" description="Helical" evidence="8">
    <location>
        <begin position="249"/>
        <end position="278"/>
    </location>
</feature>
<accession>A0ABT2HUR1</accession>
<feature type="transmembrane region" description="Helical" evidence="8">
    <location>
        <begin position="205"/>
        <end position="228"/>
    </location>
</feature>
<sequence length="582" mass="62043">MAKTTTRVKSIGASSLWLASGTMVSRILGFVRVIVLAQTIGVVGSASADAYANAMALPSAIYAVVAGGMLNAVLVPQVVRAAKDEDGGQKYINRLVTLGLIILAVLATLATLAAPILARIYGASLDLESLGLVIGFAYWCLPQIFFYGLYALLGEVLNARGSFGPFTWAQVFNNALSIAMLFVFAAIYGADPSGSRPISAWTPDMIAFLGCTTTIAVAFQAIILMFFWRRIGLTYKPDFHFKGVGLGRAGAMASWTFGMLLIVQLTGVVEAVVANLAFGASASLSALQNAFLMFVLPHSIVAVSIATAYFTRMSEAAADNDHARLVKDFSESSRLIGLLLVFSAGGLMVISPSFSRIFESDFGGAMLLAAMLCMNLLGLPAFSMLFLMQRMFYALEDGKRLFFAFLATAPIHIFALAISATLPVELIAVGICVAQTLIYYVRVSVLTLMLRKRLGPIDLKRQITAHLQQIVAVIIAMVPTLAVMWMLGVDRPEGFAMSSISGAIISCAIGGIVVAICYFVCLRLLKSRELDTLIRPVLSRLGGIGERLRPWVLAYPHATAESVAADDVDAALTAPASAGGER</sequence>
<keyword evidence="2" id="KW-1003">Cell membrane</keyword>
<protein>
    <submittedName>
        <fullName evidence="9">Murein biosynthesis integral membrane protein MurJ</fullName>
    </submittedName>
</protein>
<evidence type="ECO:0000256" key="8">
    <source>
        <dbReference type="SAM" id="Phobius"/>
    </source>
</evidence>
<dbReference type="InterPro" id="IPR004268">
    <property type="entry name" value="MurJ"/>
</dbReference>
<feature type="transmembrane region" description="Helical" evidence="8">
    <location>
        <begin position="400"/>
        <end position="420"/>
    </location>
</feature>
<evidence type="ECO:0000256" key="2">
    <source>
        <dbReference type="ARBA" id="ARBA00022475"/>
    </source>
</evidence>
<evidence type="ECO:0000256" key="1">
    <source>
        <dbReference type="ARBA" id="ARBA00004651"/>
    </source>
</evidence>
<comment type="caution">
    <text evidence="9">The sequence shown here is derived from an EMBL/GenBank/DDBJ whole genome shotgun (WGS) entry which is preliminary data.</text>
</comment>
<evidence type="ECO:0000313" key="10">
    <source>
        <dbReference type="Proteomes" id="UP001525379"/>
    </source>
</evidence>
<evidence type="ECO:0000313" key="9">
    <source>
        <dbReference type="EMBL" id="MCT2042056.1"/>
    </source>
</evidence>
<feature type="transmembrane region" description="Helical" evidence="8">
    <location>
        <begin position="426"/>
        <end position="450"/>
    </location>
</feature>
<evidence type="ECO:0000256" key="6">
    <source>
        <dbReference type="ARBA" id="ARBA00022989"/>
    </source>
</evidence>
<dbReference type="EMBL" id="JALXSQ010000004">
    <property type="protein sequence ID" value="MCT2042056.1"/>
    <property type="molecule type" value="Genomic_DNA"/>
</dbReference>
<dbReference type="Pfam" id="PF03023">
    <property type="entry name" value="MurJ"/>
    <property type="match status" value="1"/>
</dbReference>
<dbReference type="PANTHER" id="PTHR47019:SF1">
    <property type="entry name" value="LIPID II FLIPPASE MURJ"/>
    <property type="match status" value="1"/>
</dbReference>
<feature type="transmembrane region" description="Helical" evidence="8">
    <location>
        <begin position="500"/>
        <end position="525"/>
    </location>
</feature>
<feature type="transmembrane region" description="Helical" evidence="8">
    <location>
        <begin position="130"/>
        <end position="150"/>
    </location>
</feature>
<feature type="transmembrane region" description="Helical" evidence="8">
    <location>
        <begin position="332"/>
        <end position="350"/>
    </location>
</feature>
<dbReference type="Proteomes" id="UP001525379">
    <property type="component" value="Unassembled WGS sequence"/>
</dbReference>
<keyword evidence="7 8" id="KW-0472">Membrane</keyword>
<organism evidence="9 10">
    <name type="scientific">Pseudoclavibacter albus</name>
    <dbReference type="NCBI Taxonomy" id="272241"/>
    <lineage>
        <taxon>Bacteria</taxon>
        <taxon>Bacillati</taxon>
        <taxon>Actinomycetota</taxon>
        <taxon>Actinomycetes</taxon>
        <taxon>Micrococcales</taxon>
        <taxon>Microbacteriaceae</taxon>
        <taxon>Pseudoclavibacter</taxon>
    </lineage>
</organism>
<keyword evidence="4" id="KW-0133">Cell shape</keyword>
<dbReference type="PRINTS" id="PR01806">
    <property type="entry name" value="VIRFACTRMVIN"/>
</dbReference>
<feature type="transmembrane region" description="Helical" evidence="8">
    <location>
        <begin position="290"/>
        <end position="311"/>
    </location>
</feature>
<name>A0ABT2HUR1_9MICO</name>
<keyword evidence="10" id="KW-1185">Reference proteome</keyword>
<keyword evidence="3 8" id="KW-0812">Transmembrane</keyword>
<reference evidence="9 10" key="1">
    <citation type="submission" date="2022-04" db="EMBL/GenBank/DDBJ databases">
        <title>Human microbiome associated bacterial genomes.</title>
        <authorList>
            <person name="Sandstrom S."/>
            <person name="Salamzade R."/>
            <person name="Kalan L.R."/>
        </authorList>
    </citation>
    <scope>NUCLEOTIDE SEQUENCE [LARGE SCALE GENOMIC DNA]</scope>
    <source>
        <strain evidence="10">p3-SID1799</strain>
    </source>
</reference>
<evidence type="ECO:0000256" key="7">
    <source>
        <dbReference type="ARBA" id="ARBA00023136"/>
    </source>
</evidence>